<keyword evidence="3" id="KW-1185">Reference proteome</keyword>
<evidence type="ECO:0000313" key="3">
    <source>
        <dbReference type="Proteomes" id="UP000243459"/>
    </source>
</evidence>
<dbReference type="PANTHER" id="PTHR31008:SF15">
    <property type="entry name" value="GPI-ANCHORED ADHESIN-LIKE PROTEIN"/>
    <property type="match status" value="1"/>
</dbReference>
<reference evidence="3" key="1">
    <citation type="journal article" date="2017" name="Nat. Commun.">
        <title>The asparagus genome sheds light on the origin and evolution of a young Y chromosome.</title>
        <authorList>
            <person name="Harkess A."/>
            <person name="Zhou J."/>
            <person name="Xu C."/>
            <person name="Bowers J.E."/>
            <person name="Van der Hulst R."/>
            <person name="Ayyampalayam S."/>
            <person name="Mercati F."/>
            <person name="Riccardi P."/>
            <person name="McKain M.R."/>
            <person name="Kakrana A."/>
            <person name="Tang H."/>
            <person name="Ray J."/>
            <person name="Groenendijk J."/>
            <person name="Arikit S."/>
            <person name="Mathioni S.M."/>
            <person name="Nakano M."/>
            <person name="Shan H."/>
            <person name="Telgmann-Rauber A."/>
            <person name="Kanno A."/>
            <person name="Yue Z."/>
            <person name="Chen H."/>
            <person name="Li W."/>
            <person name="Chen Y."/>
            <person name="Xu X."/>
            <person name="Zhang Y."/>
            <person name="Luo S."/>
            <person name="Chen H."/>
            <person name="Gao J."/>
            <person name="Mao Z."/>
            <person name="Pires J.C."/>
            <person name="Luo M."/>
            <person name="Kudrna D."/>
            <person name="Wing R.A."/>
            <person name="Meyers B.C."/>
            <person name="Yi K."/>
            <person name="Kong H."/>
            <person name="Lavrijsen P."/>
            <person name="Sunseri F."/>
            <person name="Falavigna A."/>
            <person name="Ye Y."/>
            <person name="Leebens-Mack J.H."/>
            <person name="Chen G."/>
        </authorList>
    </citation>
    <scope>NUCLEOTIDE SEQUENCE [LARGE SCALE GENOMIC DNA]</scope>
    <source>
        <strain evidence="3">cv. DH0086</strain>
    </source>
</reference>
<dbReference type="EMBL" id="CM007386">
    <property type="protein sequence ID" value="ONK66064.1"/>
    <property type="molecule type" value="Genomic_DNA"/>
</dbReference>
<feature type="region of interest" description="Disordered" evidence="1">
    <location>
        <begin position="100"/>
        <end position="222"/>
    </location>
</feature>
<dbReference type="AlphaFoldDB" id="A0A5P1EJV6"/>
<organism evidence="2 3">
    <name type="scientific">Asparagus officinalis</name>
    <name type="common">Garden asparagus</name>
    <dbReference type="NCBI Taxonomy" id="4686"/>
    <lineage>
        <taxon>Eukaryota</taxon>
        <taxon>Viridiplantae</taxon>
        <taxon>Streptophyta</taxon>
        <taxon>Embryophyta</taxon>
        <taxon>Tracheophyta</taxon>
        <taxon>Spermatophyta</taxon>
        <taxon>Magnoliopsida</taxon>
        <taxon>Liliopsida</taxon>
        <taxon>Asparagales</taxon>
        <taxon>Asparagaceae</taxon>
        <taxon>Asparagoideae</taxon>
        <taxon>Asparagus</taxon>
    </lineage>
</organism>
<feature type="compositionally biased region" description="Polar residues" evidence="1">
    <location>
        <begin position="103"/>
        <end position="113"/>
    </location>
</feature>
<feature type="compositionally biased region" description="Basic and acidic residues" evidence="1">
    <location>
        <begin position="146"/>
        <end position="155"/>
    </location>
</feature>
<evidence type="ECO:0000313" key="2">
    <source>
        <dbReference type="EMBL" id="ONK66064.1"/>
    </source>
</evidence>
<protein>
    <submittedName>
        <fullName evidence="2">Uncharacterized protein</fullName>
    </submittedName>
</protein>
<gene>
    <name evidence="2" type="ORF">A4U43_C06F3790</name>
</gene>
<proteinExistence type="predicted"/>
<accession>A0A5P1EJV6</accession>
<dbReference type="PANTHER" id="PTHR31008">
    <property type="entry name" value="COP1-INTERACTING PROTEIN-RELATED"/>
    <property type="match status" value="1"/>
</dbReference>
<name>A0A5P1EJV6_ASPOF</name>
<feature type="compositionally biased region" description="Low complexity" evidence="1">
    <location>
        <begin position="167"/>
        <end position="185"/>
    </location>
</feature>
<dbReference type="Gramene" id="ONK66064">
    <property type="protein sequence ID" value="ONK66064"/>
    <property type="gene ID" value="A4U43_C06F3790"/>
</dbReference>
<feature type="compositionally biased region" description="Low complexity" evidence="1">
    <location>
        <begin position="118"/>
        <end position="140"/>
    </location>
</feature>
<sequence length="352" mass="39792">MNQDLNQLRLKADELERVFAEHKRRVNVDTDRAAPSTVNGCERGRMYERYMEKRSARRREELGRNREERAAEMGGMWERLEQMAKNYQITVSMLAEDNEDIQSTDSSSNSTNAKMLKSRTTSSSTYRTSSSSVPKPSSKPLMSRSLRGEFRKENTKPQVQPNKIPRSKSTSSGTNNSSSSLRKSSVAPLTPIKTTKEQIGRNSRIDQQLDSPTESTSSTRARKKWGIVEKPVLVPDGSGTKGLKRFLHFGKKSREAYRVLGADYDTEVGCGLVSEQTRGLNVDCAFDAYDGFSYSEGMSMPEQVQTPRRRPIPTPAQSKLRKDHLSEISPRSPRSFFSLSTFRNKGIESRLR</sequence>
<feature type="compositionally biased region" description="Polar residues" evidence="1">
    <location>
        <begin position="205"/>
        <end position="219"/>
    </location>
</feature>
<feature type="region of interest" description="Disordered" evidence="1">
    <location>
        <begin position="300"/>
        <end position="337"/>
    </location>
</feature>
<dbReference type="OrthoDB" id="767933at2759"/>
<evidence type="ECO:0000256" key="1">
    <source>
        <dbReference type="SAM" id="MobiDB-lite"/>
    </source>
</evidence>
<dbReference type="Proteomes" id="UP000243459">
    <property type="component" value="Chromosome 6"/>
</dbReference>